<sequence>MVQIPVEGTKESEKLREIVTATESPPKGVFRFDDDSEFPPTKQDVIFSDAKLIGKDENFSGGVEIH</sequence>
<reference evidence="1" key="1">
    <citation type="submission" date="2020-11" db="EMBL/GenBank/DDBJ databases">
        <authorList>
            <person name="Tran Van P."/>
        </authorList>
    </citation>
    <scope>NUCLEOTIDE SEQUENCE</scope>
</reference>
<organism evidence="1">
    <name type="scientific">Timema cristinae</name>
    <name type="common">Walking stick</name>
    <dbReference type="NCBI Taxonomy" id="61476"/>
    <lineage>
        <taxon>Eukaryota</taxon>
        <taxon>Metazoa</taxon>
        <taxon>Ecdysozoa</taxon>
        <taxon>Arthropoda</taxon>
        <taxon>Hexapoda</taxon>
        <taxon>Insecta</taxon>
        <taxon>Pterygota</taxon>
        <taxon>Neoptera</taxon>
        <taxon>Polyneoptera</taxon>
        <taxon>Phasmatodea</taxon>
        <taxon>Timematodea</taxon>
        <taxon>Timematoidea</taxon>
        <taxon>Timematidae</taxon>
        <taxon>Timema</taxon>
    </lineage>
</organism>
<dbReference type="EMBL" id="OC319729">
    <property type="protein sequence ID" value="CAD7406167.1"/>
    <property type="molecule type" value="Genomic_DNA"/>
</dbReference>
<protein>
    <submittedName>
        <fullName evidence="1">Uncharacterized protein</fullName>
    </submittedName>
</protein>
<gene>
    <name evidence="1" type="ORF">TCEB3V08_LOCUS8365</name>
</gene>
<proteinExistence type="predicted"/>
<evidence type="ECO:0000313" key="1">
    <source>
        <dbReference type="EMBL" id="CAD7406167.1"/>
    </source>
</evidence>
<name>A0A7R9H1Z9_TIMCR</name>
<accession>A0A7R9H1Z9</accession>
<dbReference type="AlphaFoldDB" id="A0A7R9H1Z9"/>